<organism evidence="1 2">
    <name type="scientific">Gimesia panareensis</name>
    <dbReference type="NCBI Taxonomy" id="2527978"/>
    <lineage>
        <taxon>Bacteria</taxon>
        <taxon>Pseudomonadati</taxon>
        <taxon>Planctomycetota</taxon>
        <taxon>Planctomycetia</taxon>
        <taxon>Planctomycetales</taxon>
        <taxon>Planctomycetaceae</taxon>
        <taxon>Gimesia</taxon>
    </lineage>
</organism>
<dbReference type="AlphaFoldDB" id="A0A517QG89"/>
<reference evidence="1 2" key="1">
    <citation type="submission" date="2019-03" db="EMBL/GenBank/DDBJ databases">
        <title>Deep-cultivation of Planctomycetes and their phenomic and genomic characterization uncovers novel biology.</title>
        <authorList>
            <person name="Wiegand S."/>
            <person name="Jogler M."/>
            <person name="Boedeker C."/>
            <person name="Pinto D."/>
            <person name="Vollmers J."/>
            <person name="Rivas-Marin E."/>
            <person name="Kohn T."/>
            <person name="Peeters S.H."/>
            <person name="Heuer A."/>
            <person name="Rast P."/>
            <person name="Oberbeckmann S."/>
            <person name="Bunk B."/>
            <person name="Jeske O."/>
            <person name="Meyerdierks A."/>
            <person name="Storesund J.E."/>
            <person name="Kallscheuer N."/>
            <person name="Luecker S."/>
            <person name="Lage O.M."/>
            <person name="Pohl T."/>
            <person name="Merkel B.J."/>
            <person name="Hornburger P."/>
            <person name="Mueller R.-W."/>
            <person name="Bruemmer F."/>
            <person name="Labrenz M."/>
            <person name="Spormann A.M."/>
            <person name="Op den Camp H."/>
            <person name="Overmann J."/>
            <person name="Amann R."/>
            <person name="Jetten M.S.M."/>
            <person name="Mascher T."/>
            <person name="Medema M.H."/>
            <person name="Devos D.P."/>
            <person name="Kaster A.-K."/>
            <person name="Ovreas L."/>
            <person name="Rohde M."/>
            <person name="Galperin M.Y."/>
            <person name="Jogler C."/>
        </authorList>
    </citation>
    <scope>NUCLEOTIDE SEQUENCE [LARGE SCALE GENOMIC DNA]</scope>
    <source>
        <strain evidence="1 2">Enr10</strain>
    </source>
</reference>
<sequence length="43" mass="5123">MLIMEKSLQAVYVSSEDTVNSSVIPVLTRERFLTENRFYYQTY</sequence>
<name>A0A517QG89_9PLAN</name>
<accession>A0A517QG89</accession>
<keyword evidence="2" id="KW-1185">Reference proteome</keyword>
<dbReference type="Proteomes" id="UP000315647">
    <property type="component" value="Chromosome"/>
</dbReference>
<proteinExistence type="predicted"/>
<evidence type="ECO:0000313" key="2">
    <source>
        <dbReference type="Proteomes" id="UP000315647"/>
    </source>
</evidence>
<dbReference type="EMBL" id="CP037421">
    <property type="protein sequence ID" value="QDT30595.1"/>
    <property type="molecule type" value="Genomic_DNA"/>
</dbReference>
<protein>
    <submittedName>
        <fullName evidence="1">Uncharacterized protein</fullName>
    </submittedName>
</protein>
<accession>A0A518AFZ0</accession>
<gene>
    <name evidence="1" type="ORF">Enr10x_59630</name>
</gene>
<evidence type="ECO:0000313" key="1">
    <source>
        <dbReference type="EMBL" id="QDT30595.1"/>
    </source>
</evidence>